<dbReference type="Gene3D" id="3.30.200.20">
    <property type="entry name" value="Phosphorylase Kinase, domain 1"/>
    <property type="match status" value="1"/>
</dbReference>
<reference evidence="2" key="1">
    <citation type="submission" date="2015-07" db="EMBL/GenBank/DDBJ databases">
        <title>Near-Complete Genome Sequence of the Cellulolytic Bacterium Bacteroides (Pseudobacteroides) cellulosolvens ATCC 35603.</title>
        <authorList>
            <person name="Dassa B."/>
            <person name="Utturkar S.M."/>
            <person name="Klingeman D.M."/>
            <person name="Hurt R.A."/>
            <person name="Keller M."/>
            <person name="Xu J."/>
            <person name="Reddy Y.H.K."/>
            <person name="Borovok I."/>
            <person name="Grinberg I.R."/>
            <person name="Lamed R."/>
            <person name="Zhivin O."/>
            <person name="Bayer E.A."/>
            <person name="Brown S.D."/>
        </authorList>
    </citation>
    <scope>NUCLEOTIDE SEQUENCE [LARGE SCALE GENOMIC DNA]</scope>
    <source>
        <strain evidence="2">DSM 2933</strain>
    </source>
</reference>
<dbReference type="RefSeq" id="WP_036945107.1">
    <property type="nucleotide sequence ID" value="NZ_JQKC01000043.1"/>
</dbReference>
<evidence type="ECO:0008006" key="3">
    <source>
        <dbReference type="Google" id="ProtNLM"/>
    </source>
</evidence>
<proteinExistence type="predicted"/>
<dbReference type="OrthoDB" id="1645186at2"/>
<protein>
    <recommendedName>
        <fullName evidence="3">Aminoglycoside phosphotransferase</fullName>
    </recommendedName>
</protein>
<dbReference type="InterPro" id="IPR011009">
    <property type="entry name" value="Kinase-like_dom_sf"/>
</dbReference>
<dbReference type="Proteomes" id="UP000036923">
    <property type="component" value="Unassembled WGS sequence"/>
</dbReference>
<organism evidence="1 2">
    <name type="scientific">Pseudobacteroides cellulosolvens ATCC 35603 = DSM 2933</name>
    <dbReference type="NCBI Taxonomy" id="398512"/>
    <lineage>
        <taxon>Bacteria</taxon>
        <taxon>Bacillati</taxon>
        <taxon>Bacillota</taxon>
        <taxon>Clostridia</taxon>
        <taxon>Eubacteriales</taxon>
        <taxon>Oscillospiraceae</taxon>
        <taxon>Pseudobacteroides</taxon>
    </lineage>
</organism>
<evidence type="ECO:0000313" key="1">
    <source>
        <dbReference type="EMBL" id="KNY26004.1"/>
    </source>
</evidence>
<dbReference type="eggNOG" id="COG0510">
    <property type="taxonomic scope" value="Bacteria"/>
</dbReference>
<sequence>MIPENKKNVIENALQSAFGVSGYDEIKDMTKGLSNALTYRIVVKGTPYLLKVARTDELSAPAKYYEYMKAGAEVGIAPKIRYLNSQDKISITDFIEYKTFPINKARVIIPKLLSKLHSLPPFHKLNNNEVMDGMVQLFQTAKFTPDKLTDQLIKTYNLINSIYPYDPNNLVSCHNT</sequence>
<keyword evidence="2" id="KW-1185">Reference proteome</keyword>
<name>A0A0L6JJR5_9FIRM</name>
<comment type="caution">
    <text evidence="1">The sequence shown here is derived from an EMBL/GenBank/DDBJ whole genome shotgun (WGS) entry which is preliminary data.</text>
</comment>
<accession>A0A0L6JJR5</accession>
<dbReference type="EMBL" id="LGTC01000001">
    <property type="protein sequence ID" value="KNY26004.1"/>
    <property type="molecule type" value="Genomic_DNA"/>
</dbReference>
<evidence type="ECO:0000313" key="2">
    <source>
        <dbReference type="Proteomes" id="UP000036923"/>
    </source>
</evidence>
<dbReference type="STRING" id="398512.Bccel_1266"/>
<dbReference type="SUPFAM" id="SSF56112">
    <property type="entry name" value="Protein kinase-like (PK-like)"/>
    <property type="match status" value="1"/>
</dbReference>
<gene>
    <name evidence="1" type="ORF">Bccel_1266</name>
</gene>
<dbReference type="AlphaFoldDB" id="A0A0L6JJR5"/>